<comment type="caution">
    <text evidence="1">The sequence shown here is derived from an EMBL/GenBank/DDBJ whole genome shotgun (WGS) entry which is preliminary data.</text>
</comment>
<accession>A0A6G0ZAB0</accession>
<evidence type="ECO:0000313" key="1">
    <source>
        <dbReference type="EMBL" id="KAF0767748.1"/>
    </source>
</evidence>
<organism evidence="1 2">
    <name type="scientific">Aphis craccivora</name>
    <name type="common">Cowpea aphid</name>
    <dbReference type="NCBI Taxonomy" id="307492"/>
    <lineage>
        <taxon>Eukaryota</taxon>
        <taxon>Metazoa</taxon>
        <taxon>Ecdysozoa</taxon>
        <taxon>Arthropoda</taxon>
        <taxon>Hexapoda</taxon>
        <taxon>Insecta</taxon>
        <taxon>Pterygota</taxon>
        <taxon>Neoptera</taxon>
        <taxon>Paraneoptera</taxon>
        <taxon>Hemiptera</taxon>
        <taxon>Sternorrhyncha</taxon>
        <taxon>Aphidomorpha</taxon>
        <taxon>Aphidoidea</taxon>
        <taxon>Aphididae</taxon>
        <taxon>Aphidini</taxon>
        <taxon>Aphis</taxon>
        <taxon>Aphis</taxon>
    </lineage>
</organism>
<dbReference type="OrthoDB" id="6630436at2759"/>
<name>A0A6G0ZAB0_APHCR</name>
<evidence type="ECO:0000313" key="2">
    <source>
        <dbReference type="Proteomes" id="UP000478052"/>
    </source>
</evidence>
<keyword evidence="2" id="KW-1185">Reference proteome</keyword>
<sequence length="138" mass="15251">MVYYSNTNTTGTVKPDLLSAGFFPLPCIELSVHEVIVSQCMSALGMQSGMIKDEDLTASSSFEIGNVGPQNASINPSTSDGIAIGEKNNFAPSYRYVHFTPTLFFYCRRSNTLQKYTFRPPFKDPQDTFDTSIKAQVV</sequence>
<keyword evidence="1" id="KW-0418">Kinase</keyword>
<gene>
    <name evidence="1" type="ORF">FWK35_00033114</name>
</gene>
<dbReference type="SUPFAM" id="SSF49785">
    <property type="entry name" value="Galactose-binding domain-like"/>
    <property type="match status" value="1"/>
</dbReference>
<dbReference type="EMBL" id="VUJU01000903">
    <property type="protein sequence ID" value="KAF0767748.1"/>
    <property type="molecule type" value="Genomic_DNA"/>
</dbReference>
<proteinExistence type="predicted"/>
<dbReference type="GO" id="GO:0016301">
    <property type="term" value="F:kinase activity"/>
    <property type="evidence" value="ECO:0007669"/>
    <property type="project" value="UniProtKB-KW"/>
</dbReference>
<dbReference type="Gene3D" id="2.60.120.260">
    <property type="entry name" value="Galactose-binding domain-like"/>
    <property type="match status" value="1"/>
</dbReference>
<dbReference type="InterPro" id="IPR008979">
    <property type="entry name" value="Galactose-bd-like_sf"/>
</dbReference>
<dbReference type="AlphaFoldDB" id="A0A6G0ZAB0"/>
<dbReference type="Proteomes" id="UP000478052">
    <property type="component" value="Unassembled WGS sequence"/>
</dbReference>
<reference evidence="1 2" key="1">
    <citation type="submission" date="2019-08" db="EMBL/GenBank/DDBJ databases">
        <title>Whole genome of Aphis craccivora.</title>
        <authorList>
            <person name="Voronova N.V."/>
            <person name="Shulinski R.S."/>
            <person name="Bandarenka Y.V."/>
            <person name="Zhorov D.G."/>
            <person name="Warner D."/>
        </authorList>
    </citation>
    <scope>NUCLEOTIDE SEQUENCE [LARGE SCALE GENOMIC DNA]</scope>
    <source>
        <strain evidence="1">180601</strain>
        <tissue evidence="1">Whole Body</tissue>
    </source>
</reference>
<keyword evidence="1" id="KW-0808">Transferase</keyword>
<keyword evidence="1" id="KW-0675">Receptor</keyword>
<protein>
    <submittedName>
        <fullName evidence="1">Discoidin domain-containing receptor tyrosine kinase B-like</fullName>
    </submittedName>
</protein>